<proteinExistence type="predicted"/>
<protein>
    <submittedName>
        <fullName evidence="2">Uncharacterized protein</fullName>
    </submittedName>
</protein>
<comment type="caution">
    <text evidence="2">The sequence shown here is derived from an EMBL/GenBank/DDBJ whole genome shotgun (WGS) entry which is preliminary data.</text>
</comment>
<feature type="non-terminal residue" evidence="2">
    <location>
        <position position="1"/>
    </location>
</feature>
<evidence type="ECO:0000313" key="3">
    <source>
        <dbReference type="Proteomes" id="UP001189429"/>
    </source>
</evidence>
<name>A0ABN9QG46_9DINO</name>
<feature type="region of interest" description="Disordered" evidence="1">
    <location>
        <begin position="60"/>
        <end position="80"/>
    </location>
</feature>
<dbReference type="EMBL" id="CAUYUJ010002775">
    <property type="protein sequence ID" value="CAK0802307.1"/>
    <property type="molecule type" value="Genomic_DNA"/>
</dbReference>
<sequence>AHSSHGRPARSAEAAHAQAGRLRRRRGGRRCTRRSRRAAGEVGLLPVRAFCLAGPSAVNHSRNLAEDRERSSPCAPRRDHHVHRDALQHRVQLEPIWLPHLELPGPYHAADLRDFLPAVLSLHHP</sequence>
<evidence type="ECO:0000313" key="2">
    <source>
        <dbReference type="EMBL" id="CAK0802307.1"/>
    </source>
</evidence>
<accession>A0ABN9QG46</accession>
<keyword evidence="3" id="KW-1185">Reference proteome</keyword>
<organism evidence="2 3">
    <name type="scientific">Prorocentrum cordatum</name>
    <dbReference type="NCBI Taxonomy" id="2364126"/>
    <lineage>
        <taxon>Eukaryota</taxon>
        <taxon>Sar</taxon>
        <taxon>Alveolata</taxon>
        <taxon>Dinophyceae</taxon>
        <taxon>Prorocentrales</taxon>
        <taxon>Prorocentraceae</taxon>
        <taxon>Prorocentrum</taxon>
    </lineage>
</organism>
<gene>
    <name evidence="2" type="ORF">PCOR1329_LOCUS9861</name>
</gene>
<evidence type="ECO:0000256" key="1">
    <source>
        <dbReference type="SAM" id="MobiDB-lite"/>
    </source>
</evidence>
<feature type="region of interest" description="Disordered" evidence="1">
    <location>
        <begin position="1"/>
        <end position="37"/>
    </location>
</feature>
<reference evidence="2" key="1">
    <citation type="submission" date="2023-10" db="EMBL/GenBank/DDBJ databases">
        <authorList>
            <person name="Chen Y."/>
            <person name="Shah S."/>
            <person name="Dougan E. K."/>
            <person name="Thang M."/>
            <person name="Chan C."/>
        </authorList>
    </citation>
    <scope>NUCLEOTIDE SEQUENCE [LARGE SCALE GENOMIC DNA]</scope>
</reference>
<dbReference type="Proteomes" id="UP001189429">
    <property type="component" value="Unassembled WGS sequence"/>
</dbReference>
<feature type="non-terminal residue" evidence="2">
    <location>
        <position position="125"/>
    </location>
</feature>
<feature type="compositionally biased region" description="Basic residues" evidence="1">
    <location>
        <begin position="21"/>
        <end position="37"/>
    </location>
</feature>